<evidence type="ECO:0000256" key="2">
    <source>
        <dbReference type="ARBA" id="ARBA00004948"/>
    </source>
</evidence>
<protein>
    <recommendedName>
        <fullName evidence="3 8">Thiazole synthase</fullName>
        <ecNumber evidence="3 8">2.8.1.10</ecNumber>
    </recommendedName>
</protein>
<dbReference type="InterPro" id="IPR033983">
    <property type="entry name" value="Thiazole_synthase_ThiG"/>
</dbReference>
<comment type="catalytic activity">
    <reaction evidence="7 8">
        <text>[ThiS sulfur-carrier protein]-C-terminal-Gly-aminoethanethioate + 2-iminoacetate + 1-deoxy-D-xylulose 5-phosphate = [ThiS sulfur-carrier protein]-C-terminal Gly-Gly + 2-[(2R,5Z)-2-carboxy-4-methylthiazol-5(2H)-ylidene]ethyl phosphate + 2 H2O + H(+)</text>
        <dbReference type="Rhea" id="RHEA:26297"/>
        <dbReference type="Rhea" id="RHEA-COMP:12909"/>
        <dbReference type="Rhea" id="RHEA-COMP:19908"/>
        <dbReference type="ChEBI" id="CHEBI:15377"/>
        <dbReference type="ChEBI" id="CHEBI:15378"/>
        <dbReference type="ChEBI" id="CHEBI:57792"/>
        <dbReference type="ChEBI" id="CHEBI:62899"/>
        <dbReference type="ChEBI" id="CHEBI:77846"/>
        <dbReference type="ChEBI" id="CHEBI:90778"/>
        <dbReference type="ChEBI" id="CHEBI:232372"/>
        <dbReference type="EC" id="2.8.1.10"/>
    </reaction>
</comment>
<dbReference type="RefSeq" id="WP_094408006.1">
    <property type="nucleotide sequence ID" value="NZ_BMJZ01000001.1"/>
</dbReference>
<keyword evidence="11" id="KW-1185">Reference proteome</keyword>
<dbReference type="InterPro" id="IPR013785">
    <property type="entry name" value="Aldolase_TIM"/>
</dbReference>
<dbReference type="GO" id="GO:0009229">
    <property type="term" value="P:thiamine diphosphate biosynthetic process"/>
    <property type="evidence" value="ECO:0007669"/>
    <property type="project" value="UniProtKB-UniRule"/>
</dbReference>
<feature type="domain" description="Thiazole synthase ThiG" evidence="9">
    <location>
        <begin position="3"/>
        <end position="249"/>
    </location>
</feature>
<dbReference type="SUPFAM" id="SSF110399">
    <property type="entry name" value="ThiG-like"/>
    <property type="match status" value="1"/>
</dbReference>
<evidence type="ECO:0000256" key="7">
    <source>
        <dbReference type="ARBA" id="ARBA00049897"/>
    </source>
</evidence>
<dbReference type="EMBL" id="NOXS01000029">
    <property type="protein sequence ID" value="OYQ20183.1"/>
    <property type="molecule type" value="Genomic_DNA"/>
</dbReference>
<proteinExistence type="inferred from homology"/>
<dbReference type="Proteomes" id="UP000216361">
    <property type="component" value="Unassembled WGS sequence"/>
</dbReference>
<evidence type="ECO:0000256" key="6">
    <source>
        <dbReference type="ARBA" id="ARBA00023270"/>
    </source>
</evidence>
<dbReference type="GO" id="GO:1990107">
    <property type="term" value="F:thiazole synthase activity"/>
    <property type="evidence" value="ECO:0007669"/>
    <property type="project" value="UniProtKB-EC"/>
</dbReference>
<dbReference type="EC" id="2.8.1.10" evidence="3 8"/>
<dbReference type="CDD" id="cd04728">
    <property type="entry name" value="ThiG"/>
    <property type="match status" value="1"/>
</dbReference>
<dbReference type="AlphaFoldDB" id="A0A255XTD9"/>
<dbReference type="HAMAP" id="MF_00443">
    <property type="entry name" value="ThiG"/>
    <property type="match status" value="1"/>
</dbReference>
<evidence type="ECO:0000313" key="10">
    <source>
        <dbReference type="EMBL" id="OYQ20183.1"/>
    </source>
</evidence>
<evidence type="ECO:0000256" key="1">
    <source>
        <dbReference type="ARBA" id="ARBA00002834"/>
    </source>
</evidence>
<organism evidence="10 11">
    <name type="scientific">Elstera cyanobacteriorum</name>
    <dbReference type="NCBI Taxonomy" id="2022747"/>
    <lineage>
        <taxon>Bacteria</taxon>
        <taxon>Pseudomonadati</taxon>
        <taxon>Pseudomonadota</taxon>
        <taxon>Alphaproteobacteria</taxon>
        <taxon>Rhodospirillales</taxon>
        <taxon>Rhodospirillaceae</taxon>
        <taxon>Elstera</taxon>
    </lineage>
</organism>
<dbReference type="Pfam" id="PF05690">
    <property type="entry name" value="ThiG"/>
    <property type="match status" value="1"/>
</dbReference>
<comment type="caution">
    <text evidence="10">The sequence shown here is derived from an EMBL/GenBank/DDBJ whole genome shotgun (WGS) entry which is preliminary data.</text>
</comment>
<comment type="similarity">
    <text evidence="8">Belongs to the ThiG family.</text>
</comment>
<dbReference type="Gene3D" id="3.20.20.70">
    <property type="entry name" value="Aldolase class I"/>
    <property type="match status" value="1"/>
</dbReference>
<sequence>MRLYDQTFASRLMLGTALYPSPQVMADATRAARPALLTVSLRREGAGGGGFWPLLQALCTETGARLLPNTAGCHTAREAITTGQMAREVFETEWIKLEVIADPETLQPDPFGLVEAARVLSEDGFKVLPYCTEDLAVAEKLLAAGCKVLMPWGAPIGSARGLNNVYGLRVLRARFPEIPLIVDAGLGVPSHAAQALELGYDGVLLNTAVARADDPVTMARAFAMAVDAGRLAYEAGPMAARDMAAPSTPTVGLAAL</sequence>
<accession>A0A255XTD9</accession>
<comment type="function">
    <text evidence="1 8">Catalyzes the rearrangement of 1-deoxy-D-xylulose 5-phosphate (DXP) to produce the thiazole phosphate moiety of thiamine. Sulfur is provided by the thiocarboxylate moiety of the carrier protein ThiS. In vitro, sulfur can be provided by H(2)S.</text>
</comment>
<feature type="binding site" evidence="8">
    <location>
        <begin position="184"/>
        <end position="185"/>
    </location>
    <ligand>
        <name>1-deoxy-D-xylulose 5-phosphate</name>
        <dbReference type="ChEBI" id="CHEBI:57792"/>
    </ligand>
</feature>
<feature type="active site" description="Schiff-base intermediate with DXP" evidence="8">
    <location>
        <position position="96"/>
    </location>
</feature>
<keyword evidence="6 8" id="KW-0704">Schiff base</keyword>
<feature type="binding site" evidence="8">
    <location>
        <begin position="206"/>
        <end position="207"/>
    </location>
    <ligand>
        <name>1-deoxy-D-xylulose 5-phosphate</name>
        <dbReference type="ChEBI" id="CHEBI:57792"/>
    </ligand>
</feature>
<keyword evidence="8" id="KW-0963">Cytoplasm</keyword>
<evidence type="ECO:0000256" key="5">
    <source>
        <dbReference type="ARBA" id="ARBA00022977"/>
    </source>
</evidence>
<evidence type="ECO:0000256" key="3">
    <source>
        <dbReference type="ARBA" id="ARBA00011960"/>
    </source>
</evidence>
<reference evidence="10 11" key="1">
    <citation type="submission" date="2017-07" db="EMBL/GenBank/DDBJ databases">
        <title>Elstera cyanobacteriorum sp. nov., a novel bacterium isolated from cyanobacterial aggregates in a eutrophic lake.</title>
        <authorList>
            <person name="Cai H."/>
        </authorList>
    </citation>
    <scope>NUCLEOTIDE SEQUENCE [LARGE SCALE GENOMIC DNA]</scope>
    <source>
        <strain evidence="10 11">TH019</strain>
    </source>
</reference>
<dbReference type="UniPathway" id="UPA00060"/>
<comment type="pathway">
    <text evidence="2 8">Cofactor biosynthesis; thiamine diphosphate biosynthesis.</text>
</comment>
<dbReference type="GO" id="GO:0005737">
    <property type="term" value="C:cytoplasm"/>
    <property type="evidence" value="ECO:0007669"/>
    <property type="project" value="UniProtKB-SubCell"/>
</dbReference>
<dbReference type="InterPro" id="IPR008867">
    <property type="entry name" value="ThiG"/>
</dbReference>
<keyword evidence="5 8" id="KW-0784">Thiamine biosynthesis</keyword>
<evidence type="ECO:0000259" key="9">
    <source>
        <dbReference type="Pfam" id="PF05690"/>
    </source>
</evidence>
<name>A0A255XTD9_9PROT</name>
<keyword evidence="4 8" id="KW-0808">Transferase</keyword>
<comment type="subunit">
    <text evidence="8">Homotetramer. Forms heterodimers with either ThiH or ThiS.</text>
</comment>
<comment type="subcellular location">
    <subcellularLocation>
        <location evidence="8">Cytoplasm</location>
    </subcellularLocation>
</comment>
<dbReference type="PANTHER" id="PTHR34266:SF2">
    <property type="entry name" value="THIAZOLE SYNTHASE"/>
    <property type="match status" value="1"/>
</dbReference>
<evidence type="ECO:0000313" key="11">
    <source>
        <dbReference type="Proteomes" id="UP000216361"/>
    </source>
</evidence>
<evidence type="ECO:0000256" key="4">
    <source>
        <dbReference type="ARBA" id="ARBA00022679"/>
    </source>
</evidence>
<dbReference type="PANTHER" id="PTHR34266">
    <property type="entry name" value="THIAZOLE SYNTHASE"/>
    <property type="match status" value="1"/>
</dbReference>
<evidence type="ECO:0000256" key="8">
    <source>
        <dbReference type="HAMAP-Rule" id="MF_00443"/>
    </source>
</evidence>
<dbReference type="OrthoDB" id="9805935at2"/>
<gene>
    <name evidence="8" type="primary">thiG</name>
    <name evidence="10" type="ORF">CHR90_05595</name>
</gene>
<feature type="binding site" evidence="8">
    <location>
        <position position="157"/>
    </location>
    <ligand>
        <name>1-deoxy-D-xylulose 5-phosphate</name>
        <dbReference type="ChEBI" id="CHEBI:57792"/>
    </ligand>
</feature>